<name>A0A8K0NPY5_9TREE</name>
<reference evidence="3" key="1">
    <citation type="submission" date="2020-04" db="EMBL/GenBank/DDBJ databases">
        <title>Analysis of mating type loci in Filobasidium floriforme.</title>
        <authorList>
            <person name="Nowrousian M."/>
        </authorList>
    </citation>
    <scope>NUCLEOTIDE SEQUENCE</scope>
    <source>
        <strain evidence="3">CBS 6242</strain>
    </source>
</reference>
<dbReference type="InterPro" id="IPR039966">
    <property type="entry name" value="C553.12c"/>
</dbReference>
<evidence type="ECO:0000313" key="4">
    <source>
        <dbReference type="Proteomes" id="UP000812966"/>
    </source>
</evidence>
<evidence type="ECO:0000256" key="1">
    <source>
        <dbReference type="SAM" id="MobiDB-lite"/>
    </source>
</evidence>
<organism evidence="3 4">
    <name type="scientific">Filobasidium floriforme</name>
    <dbReference type="NCBI Taxonomy" id="5210"/>
    <lineage>
        <taxon>Eukaryota</taxon>
        <taxon>Fungi</taxon>
        <taxon>Dikarya</taxon>
        <taxon>Basidiomycota</taxon>
        <taxon>Agaricomycotina</taxon>
        <taxon>Tremellomycetes</taxon>
        <taxon>Filobasidiales</taxon>
        <taxon>Filobasidiaceae</taxon>
        <taxon>Filobasidium</taxon>
    </lineage>
</organism>
<feature type="compositionally biased region" description="Basic residues" evidence="1">
    <location>
        <begin position="29"/>
        <end position="40"/>
    </location>
</feature>
<dbReference type="Proteomes" id="UP000812966">
    <property type="component" value="Unassembled WGS sequence"/>
</dbReference>
<feature type="transmembrane region" description="Helical" evidence="2">
    <location>
        <begin position="407"/>
        <end position="424"/>
    </location>
</feature>
<feature type="transmembrane region" description="Helical" evidence="2">
    <location>
        <begin position="287"/>
        <end position="307"/>
    </location>
</feature>
<comment type="caution">
    <text evidence="3">The sequence shown here is derived from an EMBL/GenBank/DDBJ whole genome shotgun (WGS) entry which is preliminary data.</text>
</comment>
<keyword evidence="4" id="KW-1185">Reference proteome</keyword>
<dbReference type="PANTHER" id="PTHR40467:SF1">
    <property type="match status" value="1"/>
</dbReference>
<protein>
    <submittedName>
        <fullName evidence="3">Uncharacterized protein</fullName>
    </submittedName>
</protein>
<feature type="transmembrane region" description="Helical" evidence="2">
    <location>
        <begin position="241"/>
        <end position="263"/>
    </location>
</feature>
<feature type="region of interest" description="Disordered" evidence="1">
    <location>
        <begin position="1"/>
        <end position="77"/>
    </location>
</feature>
<dbReference type="PANTHER" id="PTHR40467">
    <property type="match status" value="1"/>
</dbReference>
<evidence type="ECO:0000313" key="3">
    <source>
        <dbReference type="EMBL" id="KAG7532203.1"/>
    </source>
</evidence>
<proteinExistence type="predicted"/>
<evidence type="ECO:0000256" key="2">
    <source>
        <dbReference type="SAM" id="Phobius"/>
    </source>
</evidence>
<dbReference type="EMBL" id="JABELV010000071">
    <property type="protein sequence ID" value="KAG7532203.1"/>
    <property type="molecule type" value="Genomic_DNA"/>
</dbReference>
<feature type="transmembrane region" description="Helical" evidence="2">
    <location>
        <begin position="342"/>
        <end position="367"/>
    </location>
</feature>
<accession>A0A8K0NPY5</accession>
<feature type="transmembrane region" description="Helical" evidence="2">
    <location>
        <begin position="490"/>
        <end position="509"/>
    </location>
</feature>
<dbReference type="AlphaFoldDB" id="A0A8K0NPY5"/>
<feature type="transmembrane region" description="Helical" evidence="2">
    <location>
        <begin position="379"/>
        <end position="400"/>
    </location>
</feature>
<gene>
    <name evidence="3" type="ORF">FFLO_03752</name>
</gene>
<keyword evidence="2" id="KW-0812">Transmembrane</keyword>
<feature type="transmembrane region" description="Helical" evidence="2">
    <location>
        <begin position="436"/>
        <end position="454"/>
    </location>
</feature>
<sequence length="614" mass="70876">MFTPLSKGSERRQYREWDENPTTPDRNRSTRSRSSRKSSRHPISPFRTPNPRNVTPSRRDHEANRYSHQHQGHQRYDSTTHLLAKPQPRPYHLETLEDLPRAKRSFRSRWSSTFLQPSKQTVNAWLDSWWKRHFVLVVAPCLFVWVWVAVPFPAHDATPNRVGAGSSGNVRGDGDGGKVDKGGSQEDGGGYGRKIIEPNFAFFLFYYYGIYLATALLFITKLFDLYRLNWWPRSLGGLKSYTFFWATSLAVGFGCHWGDVFGIGRRRSMGGGQDGQGDEVDWERKTFWIALAFLTMLMPAFVCFSKLKRDRRHTFRHSLTELQKAFLEREAARRIPASWERFLWFMTVLGIASFSLVVGQAFASLYLKTLPHTSIDATVWVWSWIATVNLLNGLSVWIISTHIRSRALLFLYKYFFQVVLFTFYRNLFARLRSPQQFALIQLVSSLSVITLQPIQVTRIWYKILQIVIGYGKSYEEHLDAQAITFYVRGVAQNVTILGFLGWLSILHFGTNSRIYPFFAFNYSKDPYTFQLTFLATVAIWAIELLTSWVTRRLMKLISKVDVTEAGLHELREFPELTIYSGWTSVHILSNILLFLIRVSASQCPSGTSSSLTPR</sequence>
<feature type="transmembrane region" description="Helical" evidence="2">
    <location>
        <begin position="200"/>
        <end position="220"/>
    </location>
</feature>
<feature type="compositionally biased region" description="Basic and acidic residues" evidence="1">
    <location>
        <begin position="8"/>
        <end position="18"/>
    </location>
</feature>
<feature type="compositionally biased region" description="Basic and acidic residues" evidence="1">
    <location>
        <begin position="172"/>
        <end position="184"/>
    </location>
</feature>
<keyword evidence="2" id="KW-0472">Membrane</keyword>
<feature type="transmembrane region" description="Helical" evidence="2">
    <location>
        <begin position="134"/>
        <end position="154"/>
    </location>
</feature>
<feature type="transmembrane region" description="Helical" evidence="2">
    <location>
        <begin position="529"/>
        <end position="549"/>
    </location>
</feature>
<keyword evidence="2" id="KW-1133">Transmembrane helix</keyword>
<feature type="region of interest" description="Disordered" evidence="1">
    <location>
        <begin position="161"/>
        <end position="185"/>
    </location>
</feature>